<dbReference type="InterPro" id="IPR006182">
    <property type="entry name" value="FliF_N_dom"/>
</dbReference>
<dbReference type="PANTHER" id="PTHR30046">
    <property type="entry name" value="FLAGELLAR M-RING PROTEIN"/>
    <property type="match status" value="1"/>
</dbReference>
<organism evidence="17 18">
    <name type="scientific">Rosenbergiella australiborealis</name>
    <dbReference type="NCBI Taxonomy" id="1544696"/>
    <lineage>
        <taxon>Bacteria</taxon>
        <taxon>Pseudomonadati</taxon>
        <taxon>Pseudomonadota</taxon>
        <taxon>Gammaproteobacteria</taxon>
        <taxon>Enterobacterales</taxon>
        <taxon>Erwiniaceae</taxon>
        <taxon>Rosenbergiella</taxon>
    </lineage>
</organism>
<keyword evidence="18" id="KW-1185">Reference proteome</keyword>
<dbReference type="PRINTS" id="PR01009">
    <property type="entry name" value="FLGMRINGFLIF"/>
</dbReference>
<keyword evidence="17" id="KW-0966">Cell projection</keyword>
<dbReference type="InterPro" id="IPR045851">
    <property type="entry name" value="AMP-bd_C_sf"/>
</dbReference>
<reference evidence="17 18" key="1">
    <citation type="submission" date="2020-04" db="EMBL/GenBank/DDBJ databases">
        <title>Genome sequencing of Rosenbergiella species.</title>
        <authorList>
            <person name="Alvarez-Perez S."/>
            <person name="Lievens B."/>
        </authorList>
    </citation>
    <scope>NUCLEOTIDE SEQUENCE [LARGE SCALE GENOMIC DNA]</scope>
    <source>
        <strain evidence="17 18">CdVSA20.1</strain>
    </source>
</reference>
<keyword evidence="8 14" id="KW-1133">Transmembrane helix</keyword>
<dbReference type="InterPro" id="IPR013556">
    <property type="entry name" value="Flag_M-ring_C"/>
</dbReference>
<sequence length="527" mass="57869">MMFDSLKSWLVKRQFSMELLKKPWVLALAGAVVTLIIVTTLWHGQANYVPLYGAHQRVSTDAVTSTLAAEQIDFRINPENGQVLVADKVLPRARMVLAGKNIQPIVAPGLELMDKDEVLGASQYIQNIRYQRGLEGELARSIMSLEGVDEARVHLGIQAESGFVLSNQPASTASVLVTLAAGVRLTSQQVRAITQLVAGSVPGLNAENIHIVDQTGALLNERSEDSPAVTSDVLQGISQPILQNLTQLLDSAVGQKNYRVTVMPDIDVRRMEETQESYQGEPKVLEEQLNSDTSVQALASGVPGTLSNRPQTSEATDAEGQKSDHRYSQTQRKYAYDHQIKHINYPTQQLTRLQIAVALNSGTDIVAKMSDTQLAQLKSLLENAAGVEAKRGDMLTLDKLAFIAPPTVTLPTLAWWQQPDIQFWAIWGGVGVLVLLFLFIIVRPAIKAVTARKTTSSAADHSLNTEINATTQSEKHQFENESDLPPRASGIEDKVSYLQQLAANETDRVAEVIKQWINSNDRTRDNV</sequence>
<evidence type="ECO:0000259" key="15">
    <source>
        <dbReference type="Pfam" id="PF01514"/>
    </source>
</evidence>
<dbReference type="PANTHER" id="PTHR30046:SF0">
    <property type="entry name" value="FLAGELLAR M-RING PROTEIN"/>
    <property type="match status" value="1"/>
</dbReference>
<evidence type="ECO:0000259" key="16">
    <source>
        <dbReference type="Pfam" id="PF08345"/>
    </source>
</evidence>
<evidence type="ECO:0000256" key="4">
    <source>
        <dbReference type="ARBA" id="ARBA00007971"/>
    </source>
</evidence>
<evidence type="ECO:0000256" key="2">
    <source>
        <dbReference type="ARBA" id="ARBA00004117"/>
    </source>
</evidence>
<keyword evidence="7 14" id="KW-0812">Transmembrane</keyword>
<evidence type="ECO:0000256" key="12">
    <source>
        <dbReference type="PIRNR" id="PIRNR004862"/>
    </source>
</evidence>
<evidence type="ECO:0000256" key="9">
    <source>
        <dbReference type="ARBA" id="ARBA00023136"/>
    </source>
</evidence>
<dbReference type="InterPro" id="IPR000067">
    <property type="entry name" value="FlgMring_FliF"/>
</dbReference>
<keyword evidence="6" id="KW-1003">Cell membrane</keyword>
<protein>
    <recommendedName>
        <fullName evidence="5 12">Flagellar M-ring protein</fullName>
    </recommendedName>
</protein>
<evidence type="ECO:0000256" key="8">
    <source>
        <dbReference type="ARBA" id="ARBA00022989"/>
    </source>
</evidence>
<dbReference type="Proteomes" id="UP000786875">
    <property type="component" value="Unassembled WGS sequence"/>
</dbReference>
<evidence type="ECO:0000256" key="11">
    <source>
        <dbReference type="ARBA" id="ARBA00025936"/>
    </source>
</evidence>
<dbReference type="Gene3D" id="3.30.300.30">
    <property type="match status" value="1"/>
</dbReference>
<feature type="domain" description="Flagellar M-ring N-terminal" evidence="15">
    <location>
        <begin position="45"/>
        <end position="220"/>
    </location>
</feature>
<feature type="region of interest" description="Disordered" evidence="13">
    <location>
        <begin position="300"/>
        <end position="330"/>
    </location>
</feature>
<dbReference type="Pfam" id="PF01514">
    <property type="entry name" value="YscJ_FliF"/>
    <property type="match status" value="1"/>
</dbReference>
<keyword evidence="10 12" id="KW-0975">Bacterial flagellum</keyword>
<feature type="domain" description="Flagellar M-ring C-terminal" evidence="16">
    <location>
        <begin position="249"/>
        <end position="402"/>
    </location>
</feature>
<keyword evidence="17" id="KW-0969">Cilium</keyword>
<accession>A0ABS5T5Z6</accession>
<dbReference type="NCBIfam" id="TIGR00206">
    <property type="entry name" value="fliF"/>
    <property type="match status" value="1"/>
</dbReference>
<keyword evidence="9 14" id="KW-0472">Membrane</keyword>
<comment type="subcellular location">
    <subcellularLocation>
        <location evidence="2 12">Bacterial flagellum basal body</location>
    </subcellularLocation>
    <subcellularLocation>
        <location evidence="3">Cell membrane</location>
        <topology evidence="3">Multi-pass membrane protein</topology>
    </subcellularLocation>
</comment>
<feature type="transmembrane region" description="Helical" evidence="14">
    <location>
        <begin position="24"/>
        <end position="42"/>
    </location>
</feature>
<feature type="compositionally biased region" description="Polar residues" evidence="13">
    <location>
        <begin position="305"/>
        <end position="315"/>
    </location>
</feature>
<evidence type="ECO:0000313" key="18">
    <source>
        <dbReference type="Proteomes" id="UP000786875"/>
    </source>
</evidence>
<comment type="function">
    <text evidence="1 12">The M ring may be actively involved in energy transduction.</text>
</comment>
<evidence type="ECO:0000313" key="17">
    <source>
        <dbReference type="EMBL" id="MBT0727557.1"/>
    </source>
</evidence>
<evidence type="ECO:0000256" key="3">
    <source>
        <dbReference type="ARBA" id="ARBA00004651"/>
    </source>
</evidence>
<dbReference type="InterPro" id="IPR043427">
    <property type="entry name" value="YscJ/FliF"/>
</dbReference>
<evidence type="ECO:0000256" key="14">
    <source>
        <dbReference type="SAM" id="Phobius"/>
    </source>
</evidence>
<comment type="caution">
    <text evidence="17">The sequence shown here is derived from an EMBL/GenBank/DDBJ whole genome shotgun (WGS) entry which is preliminary data.</text>
</comment>
<evidence type="ECO:0000256" key="13">
    <source>
        <dbReference type="SAM" id="MobiDB-lite"/>
    </source>
</evidence>
<name>A0ABS5T5Z6_9GAMM</name>
<evidence type="ECO:0000256" key="7">
    <source>
        <dbReference type="ARBA" id="ARBA00022692"/>
    </source>
</evidence>
<proteinExistence type="inferred from homology"/>
<evidence type="ECO:0000256" key="10">
    <source>
        <dbReference type="ARBA" id="ARBA00023143"/>
    </source>
</evidence>
<comment type="subunit">
    <text evidence="11">The basal body constitutes a major portion of the flagellar organelle and consists of four rings (L,P,S, and M) mounted on a central rod. The M ring is integral to the inner membrane of the cell and may be connected to the flagellar rod via the S ring. The S (supramembrane ring) lies just distal to the M ring. The L and P rings lie in the outer membrane and the periplasmic space, respectively.</text>
</comment>
<dbReference type="EMBL" id="JABBFO010000007">
    <property type="protein sequence ID" value="MBT0727557.1"/>
    <property type="molecule type" value="Genomic_DNA"/>
</dbReference>
<evidence type="ECO:0000256" key="6">
    <source>
        <dbReference type="ARBA" id="ARBA00022475"/>
    </source>
</evidence>
<dbReference type="PIRSF" id="PIRSF004862">
    <property type="entry name" value="FliF"/>
    <property type="match status" value="1"/>
</dbReference>
<gene>
    <name evidence="17" type="primary">fliF</name>
    <name evidence="17" type="ORF">HGT73_09200</name>
</gene>
<feature type="transmembrane region" description="Helical" evidence="14">
    <location>
        <begin position="423"/>
        <end position="442"/>
    </location>
</feature>
<evidence type="ECO:0000256" key="5">
    <source>
        <dbReference type="ARBA" id="ARBA00017949"/>
    </source>
</evidence>
<comment type="similarity">
    <text evidence="4 12">Belongs to the FliF family.</text>
</comment>
<dbReference type="RefSeq" id="WP_214213990.1">
    <property type="nucleotide sequence ID" value="NZ_JABBFO010000007.1"/>
</dbReference>
<evidence type="ECO:0000256" key="1">
    <source>
        <dbReference type="ARBA" id="ARBA00003820"/>
    </source>
</evidence>
<dbReference type="Pfam" id="PF08345">
    <property type="entry name" value="YscJ_FliF_C"/>
    <property type="match status" value="1"/>
</dbReference>
<keyword evidence="17" id="KW-0282">Flagellum</keyword>